<dbReference type="Proteomes" id="UP000198251">
    <property type="component" value="Chromosome I"/>
</dbReference>
<keyword evidence="4" id="KW-0812">Transmembrane</keyword>
<feature type="region of interest" description="Disordered" evidence="3">
    <location>
        <begin position="1"/>
        <end position="29"/>
    </location>
</feature>
<evidence type="ECO:0000313" key="7">
    <source>
        <dbReference type="Proteomes" id="UP000198251"/>
    </source>
</evidence>
<organism evidence="6 7">
    <name type="scientific">Micromonospora echinofusca</name>
    <dbReference type="NCBI Taxonomy" id="47858"/>
    <lineage>
        <taxon>Bacteria</taxon>
        <taxon>Bacillati</taxon>
        <taxon>Actinomycetota</taxon>
        <taxon>Actinomycetes</taxon>
        <taxon>Micromonosporales</taxon>
        <taxon>Micromonosporaceae</taxon>
        <taxon>Micromonospora</taxon>
    </lineage>
</organism>
<accession>A0A1C5G7E6</accession>
<dbReference type="GO" id="GO:0046688">
    <property type="term" value="P:response to copper ion"/>
    <property type="evidence" value="ECO:0007669"/>
    <property type="project" value="InterPro"/>
</dbReference>
<keyword evidence="4" id="KW-1133">Transmembrane helix</keyword>
<evidence type="ECO:0000256" key="3">
    <source>
        <dbReference type="SAM" id="MobiDB-lite"/>
    </source>
</evidence>
<name>A0A1C5G7E6_MICEH</name>
<evidence type="ECO:0000256" key="2">
    <source>
        <dbReference type="ARBA" id="ARBA00023008"/>
    </source>
</evidence>
<sequence>MQLPAARGRRAAGMTTMDGARPPAPPAPAGRVQRAAIVVAAGVVLSIVALLAFGSPAASRRLMLQPGDGSVVGSAPAEVTLTLGGAESAEDPHLAVTGPTGAVVSTRRPAVRDGRLVVPVRDAGPGAYRVAYRVRLPDGRQVAGLAGFTVTPGAAPAGPVATPVGEAAAGHDHARIDGINGVLLLLDLGLVGVALLLMFLRPQRGRGPVTGP</sequence>
<proteinExistence type="predicted"/>
<dbReference type="GO" id="GO:0005507">
    <property type="term" value="F:copper ion binding"/>
    <property type="evidence" value="ECO:0007669"/>
    <property type="project" value="InterPro"/>
</dbReference>
<feature type="domain" description="CopC" evidence="5">
    <location>
        <begin position="65"/>
        <end position="150"/>
    </location>
</feature>
<dbReference type="InterPro" id="IPR014756">
    <property type="entry name" value="Ig_E-set"/>
</dbReference>
<dbReference type="InterPro" id="IPR007348">
    <property type="entry name" value="CopC_dom"/>
</dbReference>
<evidence type="ECO:0000313" key="6">
    <source>
        <dbReference type="EMBL" id="SCG15845.1"/>
    </source>
</evidence>
<dbReference type="Pfam" id="PF04234">
    <property type="entry name" value="CopC"/>
    <property type="match status" value="1"/>
</dbReference>
<dbReference type="EMBL" id="LT607733">
    <property type="protein sequence ID" value="SCG15845.1"/>
    <property type="molecule type" value="Genomic_DNA"/>
</dbReference>
<dbReference type="GeneID" id="95801907"/>
<gene>
    <name evidence="6" type="ORF">GA0070610_2089</name>
</gene>
<evidence type="ECO:0000256" key="4">
    <source>
        <dbReference type="SAM" id="Phobius"/>
    </source>
</evidence>
<dbReference type="GO" id="GO:0042597">
    <property type="term" value="C:periplasmic space"/>
    <property type="evidence" value="ECO:0007669"/>
    <property type="project" value="InterPro"/>
</dbReference>
<dbReference type="Gene3D" id="2.60.40.1220">
    <property type="match status" value="1"/>
</dbReference>
<dbReference type="AlphaFoldDB" id="A0A1C5G7E6"/>
<keyword evidence="4" id="KW-0472">Membrane</keyword>
<reference evidence="6 7" key="1">
    <citation type="submission" date="2016-06" db="EMBL/GenBank/DDBJ databases">
        <authorList>
            <person name="Kjaerup R.B."/>
            <person name="Dalgaard T.S."/>
            <person name="Juul-Madsen H.R."/>
        </authorList>
    </citation>
    <scope>NUCLEOTIDE SEQUENCE [LARGE SCALE GENOMIC DNA]</scope>
    <source>
        <strain evidence="6 7">DSM 43913</strain>
    </source>
</reference>
<dbReference type="RefSeq" id="WP_088999817.1">
    <property type="nucleotide sequence ID" value="NZ_LT607733.1"/>
</dbReference>
<keyword evidence="1" id="KW-0732">Signal</keyword>
<evidence type="ECO:0000256" key="1">
    <source>
        <dbReference type="ARBA" id="ARBA00022729"/>
    </source>
</evidence>
<feature type="transmembrane region" description="Helical" evidence="4">
    <location>
        <begin position="182"/>
        <end position="200"/>
    </location>
</feature>
<keyword evidence="2" id="KW-0186">Copper</keyword>
<keyword evidence="7" id="KW-1185">Reference proteome</keyword>
<dbReference type="InterPro" id="IPR014755">
    <property type="entry name" value="Cu-Rt/internalin_Ig-like"/>
</dbReference>
<evidence type="ECO:0000259" key="5">
    <source>
        <dbReference type="Pfam" id="PF04234"/>
    </source>
</evidence>
<protein>
    <recommendedName>
        <fullName evidence="5">CopC domain-containing protein</fullName>
    </recommendedName>
</protein>
<feature type="transmembrane region" description="Helical" evidence="4">
    <location>
        <begin position="35"/>
        <end position="53"/>
    </location>
</feature>
<dbReference type="SUPFAM" id="SSF81296">
    <property type="entry name" value="E set domains"/>
    <property type="match status" value="1"/>
</dbReference>